<evidence type="ECO:0000313" key="2">
    <source>
        <dbReference type="EMBL" id="MFC0390095.1"/>
    </source>
</evidence>
<keyword evidence="3" id="KW-1185">Reference proteome</keyword>
<keyword evidence="2" id="KW-0012">Acyltransferase</keyword>
<keyword evidence="2" id="KW-0808">Transferase</keyword>
<dbReference type="PANTHER" id="PTHR43792:SF16">
    <property type="entry name" value="N-ACETYLTRANSFERASE DOMAIN-CONTAINING PROTEIN"/>
    <property type="match status" value="1"/>
</dbReference>
<dbReference type="EMBL" id="JBHLVF010000006">
    <property type="protein sequence ID" value="MFC0390095.1"/>
    <property type="molecule type" value="Genomic_DNA"/>
</dbReference>
<reference evidence="2 3" key="1">
    <citation type="submission" date="2024-09" db="EMBL/GenBank/DDBJ databases">
        <authorList>
            <person name="Sun Q."/>
            <person name="Mori K."/>
        </authorList>
    </citation>
    <scope>NUCLEOTIDE SEQUENCE [LARGE SCALE GENOMIC DNA]</scope>
    <source>
        <strain evidence="2 3">CCM 4839</strain>
    </source>
</reference>
<evidence type="ECO:0000313" key="3">
    <source>
        <dbReference type="Proteomes" id="UP001589818"/>
    </source>
</evidence>
<dbReference type="GO" id="GO:0016746">
    <property type="term" value="F:acyltransferase activity"/>
    <property type="evidence" value="ECO:0007669"/>
    <property type="project" value="UniProtKB-KW"/>
</dbReference>
<feature type="domain" description="N-acetyltransferase" evidence="1">
    <location>
        <begin position="3"/>
        <end position="148"/>
    </location>
</feature>
<dbReference type="InterPro" id="IPR051531">
    <property type="entry name" value="N-acetyltransferase"/>
</dbReference>
<accession>A0ABV6J2J4</accession>
<dbReference type="RefSeq" id="WP_204820791.1">
    <property type="nucleotide sequence ID" value="NZ_JANHOF010000020.1"/>
</dbReference>
<evidence type="ECO:0000259" key="1">
    <source>
        <dbReference type="PROSITE" id="PS51186"/>
    </source>
</evidence>
<comment type="caution">
    <text evidence="2">The sequence shown here is derived from an EMBL/GenBank/DDBJ whole genome shotgun (WGS) entry which is preliminary data.</text>
</comment>
<dbReference type="InterPro" id="IPR016181">
    <property type="entry name" value="Acyl_CoA_acyltransferase"/>
</dbReference>
<proteinExistence type="predicted"/>
<name>A0ABV6J2J4_9BACL</name>
<organism evidence="2 3">
    <name type="scientific">Paenibacillus mendelii</name>
    <dbReference type="NCBI Taxonomy" id="206163"/>
    <lineage>
        <taxon>Bacteria</taxon>
        <taxon>Bacillati</taxon>
        <taxon>Bacillota</taxon>
        <taxon>Bacilli</taxon>
        <taxon>Bacillales</taxon>
        <taxon>Paenibacillaceae</taxon>
        <taxon>Paenibacillus</taxon>
    </lineage>
</organism>
<dbReference type="Gene3D" id="3.40.630.30">
    <property type="match status" value="1"/>
</dbReference>
<dbReference type="InterPro" id="IPR000182">
    <property type="entry name" value="GNAT_dom"/>
</dbReference>
<dbReference type="PROSITE" id="PS51186">
    <property type="entry name" value="GNAT"/>
    <property type="match status" value="1"/>
</dbReference>
<protein>
    <submittedName>
        <fullName evidence="2">GNAT family N-acetyltransferase</fullName>
        <ecNumber evidence="2">2.3.-.-</ecNumber>
    </submittedName>
</protein>
<dbReference type="CDD" id="cd04301">
    <property type="entry name" value="NAT_SF"/>
    <property type="match status" value="1"/>
</dbReference>
<gene>
    <name evidence="2" type="ORF">ACFFJ8_01775</name>
</gene>
<sequence length="148" mass="17011">MIISLRPVTIENWYDCARLKVTAEQLNVFPAPVVYWIAESKYMDDFELRAVYEDDEIVGFIVFCNKPDEEGNFWIPAFMMDEKQQGKGYGRAAMKELIAYMSVTLNCSRIMIGHRPNNQAAGHLYESLGFSKVSEEVIDGEIIRVLQM</sequence>
<dbReference type="EC" id="2.3.-.-" evidence="2"/>
<dbReference type="SUPFAM" id="SSF55729">
    <property type="entry name" value="Acyl-CoA N-acyltransferases (Nat)"/>
    <property type="match status" value="1"/>
</dbReference>
<dbReference type="Pfam" id="PF00583">
    <property type="entry name" value="Acetyltransf_1"/>
    <property type="match status" value="1"/>
</dbReference>
<dbReference type="Proteomes" id="UP001589818">
    <property type="component" value="Unassembled WGS sequence"/>
</dbReference>
<dbReference type="PANTHER" id="PTHR43792">
    <property type="entry name" value="GNAT FAMILY, PUTATIVE (AFU_ORTHOLOGUE AFUA_3G00765)-RELATED-RELATED"/>
    <property type="match status" value="1"/>
</dbReference>